<reference evidence="1 2" key="1">
    <citation type="submission" date="2018-10" db="EMBL/GenBank/DDBJ databases">
        <authorList>
            <person name="Ekblom R."/>
            <person name="Jareborg N."/>
        </authorList>
    </citation>
    <scope>NUCLEOTIDE SEQUENCE [LARGE SCALE GENOMIC DNA]</scope>
    <source>
        <tissue evidence="1">Muscle</tissue>
    </source>
</reference>
<dbReference type="AlphaFoldDB" id="A0A9X9LPF7"/>
<dbReference type="PANTHER" id="PTHR33487:SF1">
    <property type="entry name" value="CILIA- AND FLAGELLA-ASSOCIATED PROTEIN 54"/>
    <property type="match status" value="1"/>
</dbReference>
<evidence type="ECO:0000313" key="2">
    <source>
        <dbReference type="Proteomes" id="UP000269945"/>
    </source>
</evidence>
<evidence type="ECO:0000313" key="1">
    <source>
        <dbReference type="EMBL" id="VCW78573.1"/>
    </source>
</evidence>
<dbReference type="PANTHER" id="PTHR33487">
    <property type="entry name" value="CILIA- AND FLAGELLA-ASSOCIATED PROTEIN 54"/>
    <property type="match status" value="1"/>
</dbReference>
<organism evidence="1 2">
    <name type="scientific">Gulo gulo</name>
    <name type="common">Wolverine</name>
    <name type="synonym">Gluton</name>
    <dbReference type="NCBI Taxonomy" id="48420"/>
    <lineage>
        <taxon>Eukaryota</taxon>
        <taxon>Metazoa</taxon>
        <taxon>Chordata</taxon>
        <taxon>Craniata</taxon>
        <taxon>Vertebrata</taxon>
        <taxon>Euteleostomi</taxon>
        <taxon>Mammalia</taxon>
        <taxon>Eutheria</taxon>
        <taxon>Laurasiatheria</taxon>
        <taxon>Carnivora</taxon>
        <taxon>Caniformia</taxon>
        <taxon>Musteloidea</taxon>
        <taxon>Mustelidae</taxon>
        <taxon>Guloninae</taxon>
        <taxon>Gulo</taxon>
    </lineage>
</organism>
<feature type="non-terminal residue" evidence="1">
    <location>
        <position position="1"/>
    </location>
</feature>
<protein>
    <submittedName>
        <fullName evidence="1">Uncharacterized protein</fullName>
    </submittedName>
</protein>
<comment type="caution">
    <text evidence="1">The sequence shown here is derived from an EMBL/GenBank/DDBJ whole genome shotgun (WGS) entry which is preliminary data.</text>
</comment>
<feature type="non-terminal residue" evidence="1">
    <location>
        <position position="83"/>
    </location>
</feature>
<dbReference type="EMBL" id="CYRY02010313">
    <property type="protein sequence ID" value="VCW78573.1"/>
    <property type="molecule type" value="Genomic_DNA"/>
</dbReference>
<dbReference type="GO" id="GO:0060271">
    <property type="term" value="P:cilium assembly"/>
    <property type="evidence" value="ECO:0007669"/>
    <property type="project" value="TreeGrafter"/>
</dbReference>
<keyword evidence="2" id="KW-1185">Reference proteome</keyword>
<accession>A0A9X9LPF7</accession>
<gene>
    <name evidence="1" type="ORF">BN2614_LOCUS1</name>
</gene>
<proteinExistence type="predicted"/>
<sequence length="83" mass="9802">QQILLPEKINEQLALLETHLLKLTKQYVTTELSGAEDPIFLYPIVLNWSVKGAVKEVMKFKQRPRFLEFFTQVMLKCMNDEKF</sequence>
<dbReference type="Proteomes" id="UP000269945">
    <property type="component" value="Unassembled WGS sequence"/>
</dbReference>
<name>A0A9X9LPF7_GULGU</name>